<dbReference type="EMBL" id="CP029752">
    <property type="protein sequence ID" value="QFG76784.1"/>
    <property type="molecule type" value="Genomic_DNA"/>
</dbReference>
<evidence type="ECO:0000313" key="2">
    <source>
        <dbReference type="EMBL" id="QFG76784.1"/>
    </source>
</evidence>
<sequence length="53" mass="6004">MLNITVPQEAMDNERFTMISPAEWDHGTPSLRSSYSGYFYSSRLKGHPGRAGR</sequence>
<organism evidence="2">
    <name type="scientific">Raoultella planticola</name>
    <name type="common">Klebsiella planticola</name>
    <dbReference type="NCBI Taxonomy" id="575"/>
    <lineage>
        <taxon>Bacteria</taxon>
        <taxon>Pseudomonadati</taxon>
        <taxon>Pseudomonadota</taxon>
        <taxon>Gammaproteobacteria</taxon>
        <taxon>Enterobacterales</taxon>
        <taxon>Enterobacteriaceae</taxon>
        <taxon>Klebsiella/Raoultella group</taxon>
        <taxon>Raoultella</taxon>
    </lineage>
</organism>
<dbReference type="Pfam" id="PF13954">
    <property type="entry name" value="PapC_N"/>
    <property type="match status" value="1"/>
</dbReference>
<dbReference type="InterPro" id="IPR025885">
    <property type="entry name" value="PapC_N"/>
</dbReference>
<dbReference type="AlphaFoldDB" id="A0A5P6AAU8"/>
<dbReference type="SUPFAM" id="SSF141729">
    <property type="entry name" value="FimD N-terminal domain-like"/>
    <property type="match status" value="1"/>
</dbReference>
<accession>A0A5P6AAU8</accession>
<gene>
    <name evidence="2" type="ORF">DMB90_13170</name>
</gene>
<dbReference type="InterPro" id="IPR037224">
    <property type="entry name" value="PapC_N_sf"/>
</dbReference>
<feature type="domain" description="PapC N-terminal" evidence="1">
    <location>
        <begin position="2"/>
        <end position="36"/>
    </location>
</feature>
<proteinExistence type="predicted"/>
<evidence type="ECO:0000259" key="1">
    <source>
        <dbReference type="Pfam" id="PF13954"/>
    </source>
</evidence>
<reference evidence="2" key="1">
    <citation type="submission" date="2018-05" db="EMBL/GenBank/DDBJ databases">
        <title>Bacterial isolates from healthy term breastfed infants carrying antibiotic resistance genes.</title>
        <authorList>
            <person name="Casaburi G."/>
        </authorList>
    </citation>
    <scope>NUCLEOTIDE SEQUENCE [LARGE SCALE GENOMIC DNA]</scope>
    <source>
        <strain evidence="2">7084_4</strain>
    </source>
</reference>
<name>A0A5P6AAU8_RAOPL</name>
<protein>
    <recommendedName>
        <fullName evidence="1">PapC N-terminal domain-containing protein</fullName>
    </recommendedName>
</protein>